<dbReference type="PANTHER" id="PTHR13600:SF21">
    <property type="entry name" value="LEUCINE CARBOXYL METHYLTRANSFERASE 1"/>
    <property type="match status" value="1"/>
</dbReference>
<dbReference type="RefSeq" id="XP_007769328.1">
    <property type="nucleotide sequence ID" value="XM_007771138.1"/>
</dbReference>
<evidence type="ECO:0000313" key="11">
    <source>
        <dbReference type="EMBL" id="EIW80369.1"/>
    </source>
</evidence>
<sequence>MAMLPPRLPTRKPQRKGQIPSEPDAAIRWTDDVALQDRLTANFFLDDPYVTQLAGGDTAAARRFAPGAERSMPSLENFDKMRGTYVRTRAIDRLVDRWLDNCERAGCKAQIVSLGAGSDTRFWRYGTDERYKDSLGAYIEVDFSETVTKKAEKVEGLKDQESATSVWTSDSVRKGQNDVLRFQAKASGSGSYYLLAADMRKPGDPEARSENPNDLFSQLHAILDVTLPTLLLSECVFVYMKPEESDALLAWFANKLGSTPLGGIVYEMFGLSSRGIGQTMARRLADGHGIALPGAYPDAHSLADRFTTHGFGNAYALTIDEIIKFKYIDLPESKLQAIPSFLRMGNVDEAPGMLLEKYAVTWGVKSGQGTAQRDLWSRWGYVEAMSSEWSTGDIHGEYQDSGEGSDGTVTGSG</sequence>
<dbReference type="GeneID" id="19205421"/>
<evidence type="ECO:0000256" key="10">
    <source>
        <dbReference type="SAM" id="MobiDB-lite"/>
    </source>
</evidence>
<dbReference type="PANTHER" id="PTHR13600">
    <property type="entry name" value="LEUCINE CARBOXYL METHYLTRANSFERASE"/>
    <property type="match status" value="1"/>
</dbReference>
<dbReference type="OrthoDB" id="203237at2759"/>
<dbReference type="Gene3D" id="3.40.50.150">
    <property type="entry name" value="Vaccinia Virus protein VP39"/>
    <property type="match status" value="1"/>
</dbReference>
<gene>
    <name evidence="11" type="ORF">CONPUDRAFT_165903</name>
</gene>
<name>A0A5M3MMG1_CONPW</name>
<dbReference type="GO" id="GO:0018423">
    <property type="term" value="F:protein C-terminal leucine carboxyl O-methyltransferase activity"/>
    <property type="evidence" value="ECO:0007669"/>
    <property type="project" value="UniProtKB-EC"/>
</dbReference>
<evidence type="ECO:0000256" key="6">
    <source>
        <dbReference type="ARBA" id="ARBA00022679"/>
    </source>
</evidence>
<organism evidence="11 12">
    <name type="scientific">Coniophora puteana (strain RWD-64-598)</name>
    <name type="common">Brown rot fungus</name>
    <dbReference type="NCBI Taxonomy" id="741705"/>
    <lineage>
        <taxon>Eukaryota</taxon>
        <taxon>Fungi</taxon>
        <taxon>Dikarya</taxon>
        <taxon>Basidiomycota</taxon>
        <taxon>Agaricomycotina</taxon>
        <taxon>Agaricomycetes</taxon>
        <taxon>Agaricomycetidae</taxon>
        <taxon>Boletales</taxon>
        <taxon>Coniophorineae</taxon>
        <taxon>Coniophoraceae</taxon>
        <taxon>Coniophora</taxon>
    </lineage>
</organism>
<dbReference type="Proteomes" id="UP000053558">
    <property type="component" value="Unassembled WGS sequence"/>
</dbReference>
<dbReference type="GO" id="GO:0032259">
    <property type="term" value="P:methylation"/>
    <property type="evidence" value="ECO:0007669"/>
    <property type="project" value="UniProtKB-KW"/>
</dbReference>
<dbReference type="EC" id="2.1.1.233" evidence="3"/>
<keyword evidence="6 11" id="KW-0808">Transferase</keyword>
<protein>
    <recommendedName>
        <fullName evidence="4">Leucine carboxyl methyltransferase 1</fullName>
        <ecNumber evidence="3">2.1.1.233</ecNumber>
    </recommendedName>
    <alternativeName>
        <fullName evidence="8">Protein phosphatase methyltransferase 1</fullName>
    </alternativeName>
    <alternativeName>
        <fullName evidence="9">[Phosphatase 2A protein]-leucine-carboxy methyltransferase 1</fullName>
    </alternativeName>
</protein>
<dbReference type="OMA" id="ESRHLEM"/>
<dbReference type="KEGG" id="cput:CONPUDRAFT_165903"/>
<comment type="similarity">
    <text evidence="2">Belongs to the methyltransferase superfamily. LCMT family.</text>
</comment>
<reference evidence="12" key="1">
    <citation type="journal article" date="2012" name="Science">
        <title>The Paleozoic origin of enzymatic lignin decomposition reconstructed from 31 fungal genomes.</title>
        <authorList>
            <person name="Floudas D."/>
            <person name="Binder M."/>
            <person name="Riley R."/>
            <person name="Barry K."/>
            <person name="Blanchette R.A."/>
            <person name="Henrissat B."/>
            <person name="Martinez A.T."/>
            <person name="Otillar R."/>
            <person name="Spatafora J.W."/>
            <person name="Yadav J.S."/>
            <person name="Aerts A."/>
            <person name="Benoit I."/>
            <person name="Boyd A."/>
            <person name="Carlson A."/>
            <person name="Copeland A."/>
            <person name="Coutinho P.M."/>
            <person name="de Vries R.P."/>
            <person name="Ferreira P."/>
            <person name="Findley K."/>
            <person name="Foster B."/>
            <person name="Gaskell J."/>
            <person name="Glotzer D."/>
            <person name="Gorecki P."/>
            <person name="Heitman J."/>
            <person name="Hesse C."/>
            <person name="Hori C."/>
            <person name="Igarashi K."/>
            <person name="Jurgens J.A."/>
            <person name="Kallen N."/>
            <person name="Kersten P."/>
            <person name="Kohler A."/>
            <person name="Kuees U."/>
            <person name="Kumar T.K.A."/>
            <person name="Kuo A."/>
            <person name="LaButti K."/>
            <person name="Larrondo L.F."/>
            <person name="Lindquist E."/>
            <person name="Ling A."/>
            <person name="Lombard V."/>
            <person name="Lucas S."/>
            <person name="Lundell T."/>
            <person name="Martin R."/>
            <person name="McLaughlin D.J."/>
            <person name="Morgenstern I."/>
            <person name="Morin E."/>
            <person name="Murat C."/>
            <person name="Nagy L.G."/>
            <person name="Nolan M."/>
            <person name="Ohm R.A."/>
            <person name="Patyshakuliyeva A."/>
            <person name="Rokas A."/>
            <person name="Ruiz-Duenas F.J."/>
            <person name="Sabat G."/>
            <person name="Salamov A."/>
            <person name="Samejima M."/>
            <person name="Schmutz J."/>
            <person name="Slot J.C."/>
            <person name="St John F."/>
            <person name="Stenlid J."/>
            <person name="Sun H."/>
            <person name="Sun S."/>
            <person name="Syed K."/>
            <person name="Tsang A."/>
            <person name="Wiebenga A."/>
            <person name="Young D."/>
            <person name="Pisabarro A."/>
            <person name="Eastwood D.C."/>
            <person name="Martin F."/>
            <person name="Cullen D."/>
            <person name="Grigoriev I.V."/>
            <person name="Hibbett D.S."/>
        </authorList>
    </citation>
    <scope>NUCLEOTIDE SEQUENCE [LARGE SCALE GENOMIC DNA]</scope>
    <source>
        <strain evidence="12">RWD-64-598 SS2</strain>
    </source>
</reference>
<evidence type="ECO:0000313" key="12">
    <source>
        <dbReference type="Proteomes" id="UP000053558"/>
    </source>
</evidence>
<keyword evidence="12" id="KW-1185">Reference proteome</keyword>
<accession>A0A5M3MMG1</accession>
<feature type="region of interest" description="Disordered" evidence="10">
    <location>
        <begin position="1"/>
        <end position="23"/>
    </location>
</feature>
<evidence type="ECO:0000256" key="7">
    <source>
        <dbReference type="ARBA" id="ARBA00022691"/>
    </source>
</evidence>
<evidence type="ECO:0000256" key="1">
    <source>
        <dbReference type="ARBA" id="ARBA00000724"/>
    </source>
</evidence>
<evidence type="ECO:0000256" key="5">
    <source>
        <dbReference type="ARBA" id="ARBA00022603"/>
    </source>
</evidence>
<evidence type="ECO:0000256" key="8">
    <source>
        <dbReference type="ARBA" id="ARBA00029681"/>
    </source>
</evidence>
<evidence type="ECO:0000256" key="9">
    <source>
        <dbReference type="ARBA" id="ARBA00032526"/>
    </source>
</evidence>
<keyword evidence="7" id="KW-0949">S-adenosyl-L-methionine</keyword>
<dbReference type="AlphaFoldDB" id="A0A5M3MMG1"/>
<evidence type="ECO:0000256" key="3">
    <source>
        <dbReference type="ARBA" id="ARBA00012834"/>
    </source>
</evidence>
<comment type="caution">
    <text evidence="11">The sequence shown here is derived from an EMBL/GenBank/DDBJ whole genome shotgun (WGS) entry which is preliminary data.</text>
</comment>
<dbReference type="EMBL" id="JH711579">
    <property type="protein sequence ID" value="EIW80369.1"/>
    <property type="molecule type" value="Genomic_DNA"/>
</dbReference>
<dbReference type="InterPro" id="IPR007213">
    <property type="entry name" value="Ppm1/Ppm2/Tcmp"/>
</dbReference>
<dbReference type="Pfam" id="PF04072">
    <property type="entry name" value="LCM"/>
    <property type="match status" value="1"/>
</dbReference>
<keyword evidence="5 11" id="KW-0489">Methyltransferase</keyword>
<dbReference type="InterPro" id="IPR016651">
    <property type="entry name" value="LCMT1"/>
</dbReference>
<evidence type="ECO:0000256" key="4">
    <source>
        <dbReference type="ARBA" id="ARBA00017497"/>
    </source>
</evidence>
<proteinExistence type="inferred from homology"/>
<dbReference type="SUPFAM" id="SSF53335">
    <property type="entry name" value="S-adenosyl-L-methionine-dependent methyltransferases"/>
    <property type="match status" value="1"/>
</dbReference>
<dbReference type="InterPro" id="IPR029063">
    <property type="entry name" value="SAM-dependent_MTases_sf"/>
</dbReference>
<comment type="catalytic activity">
    <reaction evidence="1">
        <text>[phosphatase 2A protein]-C-terminal L-leucine + S-adenosyl-L-methionine = [phosphatase 2A protein]-C-terminal L-leucine methyl ester + S-adenosyl-L-homocysteine</text>
        <dbReference type="Rhea" id="RHEA:48544"/>
        <dbReference type="Rhea" id="RHEA-COMP:12134"/>
        <dbReference type="Rhea" id="RHEA-COMP:12135"/>
        <dbReference type="ChEBI" id="CHEBI:57856"/>
        <dbReference type="ChEBI" id="CHEBI:59789"/>
        <dbReference type="ChEBI" id="CHEBI:90516"/>
        <dbReference type="ChEBI" id="CHEBI:90517"/>
        <dbReference type="EC" id="2.1.1.233"/>
    </reaction>
</comment>
<evidence type="ECO:0000256" key="2">
    <source>
        <dbReference type="ARBA" id="ARBA00010703"/>
    </source>
</evidence>
<feature type="region of interest" description="Disordered" evidence="10">
    <location>
        <begin position="392"/>
        <end position="413"/>
    </location>
</feature>